<accession>A0A8I0AF68</accession>
<evidence type="ECO:0000256" key="5">
    <source>
        <dbReference type="ARBA" id="ARBA00023288"/>
    </source>
</evidence>
<dbReference type="Proteomes" id="UP000662088">
    <property type="component" value="Unassembled WGS sequence"/>
</dbReference>
<dbReference type="PROSITE" id="PS51257">
    <property type="entry name" value="PROKAR_LIPOPROTEIN"/>
    <property type="match status" value="1"/>
</dbReference>
<dbReference type="AlphaFoldDB" id="A0A8I0AF68"/>
<dbReference type="Gene3D" id="3.40.190.10">
    <property type="entry name" value="Periplasmic binding protein-like II"/>
    <property type="match status" value="1"/>
</dbReference>
<evidence type="ECO:0000313" key="6">
    <source>
        <dbReference type="EMBL" id="MBC5640878.1"/>
    </source>
</evidence>
<dbReference type="Gene3D" id="2.130.10.10">
    <property type="entry name" value="YVTN repeat-like/Quinoprotein amine dehydrogenase"/>
    <property type="match status" value="1"/>
</dbReference>
<dbReference type="InterPro" id="IPR006059">
    <property type="entry name" value="SBP"/>
</dbReference>
<dbReference type="SUPFAM" id="SSF69322">
    <property type="entry name" value="Tricorn protease domain 2"/>
    <property type="match status" value="1"/>
</dbReference>
<protein>
    <submittedName>
        <fullName evidence="6">Carbohydrate ABC transporter substrate-binding protein</fullName>
    </submittedName>
</protein>
<evidence type="ECO:0000256" key="2">
    <source>
        <dbReference type="ARBA" id="ARBA00022729"/>
    </source>
</evidence>
<comment type="caution">
    <text evidence="6">The sequence shown here is derived from an EMBL/GenBank/DDBJ whole genome shotgun (WGS) entry which is preliminary data.</text>
</comment>
<keyword evidence="7" id="KW-1185">Reference proteome</keyword>
<keyword evidence="4" id="KW-0564">Palmitate</keyword>
<keyword evidence="3" id="KW-0472">Membrane</keyword>
<keyword evidence="2" id="KW-0732">Signal</keyword>
<evidence type="ECO:0000256" key="1">
    <source>
        <dbReference type="ARBA" id="ARBA00022475"/>
    </source>
</evidence>
<evidence type="ECO:0000256" key="4">
    <source>
        <dbReference type="ARBA" id="ARBA00023139"/>
    </source>
</evidence>
<organism evidence="6 7">
    <name type="scientific">Clostridium lentum</name>
    <dbReference type="NCBI Taxonomy" id="2763037"/>
    <lineage>
        <taxon>Bacteria</taxon>
        <taxon>Bacillati</taxon>
        <taxon>Bacillota</taxon>
        <taxon>Clostridia</taxon>
        <taxon>Eubacteriales</taxon>
        <taxon>Clostridiaceae</taxon>
        <taxon>Clostridium</taxon>
    </lineage>
</organism>
<dbReference type="InterPro" id="IPR015943">
    <property type="entry name" value="WD40/YVTN_repeat-like_dom_sf"/>
</dbReference>
<dbReference type="PANTHER" id="PTHR43649">
    <property type="entry name" value="ARABINOSE-BINDING PROTEIN-RELATED"/>
    <property type="match status" value="1"/>
</dbReference>
<evidence type="ECO:0000256" key="3">
    <source>
        <dbReference type="ARBA" id="ARBA00023136"/>
    </source>
</evidence>
<sequence>MGKVNNKYGLVALSSVFALSMFGCTKVGSAAEMGRYIEEFYDAPEGIYDVRDLRVLSDGTIGMLAYGEKEIELYISDDECQNWNRKEINLPQGDSENSMLSVNNAILSKDGNIFISYYFYDYMKSEEDENLKEESVDDNAEDATDDKYFEPEYKYAFIDDEGSIHDISLDEISQNTAEDEDMSYSRYYYTFKFAKNGDIVFSNDNGMIYQLDPASGEIKNEFVLDDSYISDFTTVGDSLVIVGGNSVKEYSLESGKELGNIKPLESEVLYENNSNFYGISNIFSDDDKTIYYTSTTGLYKYKLGEKEVEQIIEGSLSSIGDDNMYISTFVVGKDNTFLACGQDYNSYEVGTSIIRFTYSADTPKVPENQITVYSLYENYQIRQNIVLYQKANPDIYIKLEIGTSGEDAVTESDALRTLNTEIMAGKGPDIILLDGMSEAYFEQGLLEDISDVIADYTKNDLLFENIIDAYTDKNGKVYSIPTKITIPVVVGKTEYVSSVTDLQTLSAALVKSAENSGKANDDKYVEMYTPSMLVSMLYYANGSTWLNEDNTINEDNIKEFLEETKNIYDAYLATYDEAQYEEYKESMQSYIDEYGEDIGIYYLDNYLNPMSIMNESSKKLAVGVISGRDFIEYMYSLSKGNQDISYALINGQTSGVFVPKNLMGINAKSDNKEIAKKFIAYLLSEESQSKESYDGLPINKAAFDKISEYPYADEFVGENGEGYSEDQSIGTWGFSNENGTTVELKVYWPTKEYFNNFKAEIESLKSPVTVNTIVLEEVAKAFDKYANGNATLDEVVKNIGDNIDLILAE</sequence>
<dbReference type="RefSeq" id="WP_186835434.1">
    <property type="nucleotide sequence ID" value="NZ_JACOOQ010000018.1"/>
</dbReference>
<proteinExistence type="predicted"/>
<keyword evidence="5" id="KW-0449">Lipoprotein</keyword>
<gene>
    <name evidence="6" type="ORF">H8R92_10675</name>
</gene>
<keyword evidence="1" id="KW-1003">Cell membrane</keyword>
<dbReference type="EMBL" id="JACOOQ010000018">
    <property type="protein sequence ID" value="MBC5640878.1"/>
    <property type="molecule type" value="Genomic_DNA"/>
</dbReference>
<dbReference type="InterPro" id="IPR050490">
    <property type="entry name" value="Bact_solute-bd_prot1"/>
</dbReference>
<dbReference type="PANTHER" id="PTHR43649:SF33">
    <property type="entry name" value="POLYGALACTURONAN_RHAMNOGALACTURONAN-BINDING PROTEIN YTCQ"/>
    <property type="match status" value="1"/>
</dbReference>
<reference evidence="6" key="1">
    <citation type="submission" date="2020-08" db="EMBL/GenBank/DDBJ databases">
        <title>Genome public.</title>
        <authorList>
            <person name="Liu C."/>
            <person name="Sun Q."/>
        </authorList>
    </citation>
    <scope>NUCLEOTIDE SEQUENCE</scope>
    <source>
        <strain evidence="6">NSJ-42</strain>
    </source>
</reference>
<name>A0A8I0AF68_9CLOT</name>
<dbReference type="SUPFAM" id="SSF53850">
    <property type="entry name" value="Periplasmic binding protein-like II"/>
    <property type="match status" value="1"/>
</dbReference>
<evidence type="ECO:0000313" key="7">
    <source>
        <dbReference type="Proteomes" id="UP000662088"/>
    </source>
</evidence>
<dbReference type="Pfam" id="PF13416">
    <property type="entry name" value="SBP_bac_8"/>
    <property type="match status" value="1"/>
</dbReference>